<dbReference type="Proteomes" id="UP001500711">
    <property type="component" value="Unassembled WGS sequence"/>
</dbReference>
<name>A0ABP7C5W4_9PSEU</name>
<sequence length="46" mass="5147">MNAMDAPAHDDQLTDDDFPTLCSIPLRHCWTDESGLFEPVIVRGTD</sequence>
<evidence type="ECO:0000313" key="2">
    <source>
        <dbReference type="Proteomes" id="UP001500711"/>
    </source>
</evidence>
<proteinExistence type="predicted"/>
<organism evidence="1 2">
    <name type="scientific">Lentzea roselyniae</name>
    <dbReference type="NCBI Taxonomy" id="531940"/>
    <lineage>
        <taxon>Bacteria</taxon>
        <taxon>Bacillati</taxon>
        <taxon>Actinomycetota</taxon>
        <taxon>Actinomycetes</taxon>
        <taxon>Pseudonocardiales</taxon>
        <taxon>Pseudonocardiaceae</taxon>
        <taxon>Lentzea</taxon>
    </lineage>
</organism>
<dbReference type="RefSeq" id="WP_346135457.1">
    <property type="nucleotide sequence ID" value="NZ_BAABBE010000032.1"/>
</dbReference>
<evidence type="ECO:0000313" key="1">
    <source>
        <dbReference type="EMBL" id="GAA3677484.1"/>
    </source>
</evidence>
<dbReference type="EMBL" id="BAABBE010000032">
    <property type="protein sequence ID" value="GAA3677484.1"/>
    <property type="molecule type" value="Genomic_DNA"/>
</dbReference>
<protein>
    <submittedName>
        <fullName evidence="1">Uncharacterized protein</fullName>
    </submittedName>
</protein>
<accession>A0ABP7C5W4</accession>
<keyword evidence="2" id="KW-1185">Reference proteome</keyword>
<gene>
    <name evidence="1" type="ORF">GCM10022267_75430</name>
</gene>
<reference evidence="2" key="1">
    <citation type="journal article" date="2019" name="Int. J. Syst. Evol. Microbiol.">
        <title>The Global Catalogue of Microorganisms (GCM) 10K type strain sequencing project: providing services to taxonomists for standard genome sequencing and annotation.</title>
        <authorList>
            <consortium name="The Broad Institute Genomics Platform"/>
            <consortium name="The Broad Institute Genome Sequencing Center for Infectious Disease"/>
            <person name="Wu L."/>
            <person name="Ma J."/>
        </authorList>
    </citation>
    <scope>NUCLEOTIDE SEQUENCE [LARGE SCALE GENOMIC DNA]</scope>
    <source>
        <strain evidence="2">JCM 17494</strain>
    </source>
</reference>
<comment type="caution">
    <text evidence="1">The sequence shown here is derived from an EMBL/GenBank/DDBJ whole genome shotgun (WGS) entry which is preliminary data.</text>
</comment>